<evidence type="ECO:0000313" key="6">
    <source>
        <dbReference type="Proteomes" id="UP000291525"/>
    </source>
</evidence>
<name>A0A4Q8L018_9STRE</name>
<dbReference type="GO" id="GO:0003677">
    <property type="term" value="F:DNA binding"/>
    <property type="evidence" value="ECO:0007669"/>
    <property type="project" value="UniProtKB-KW"/>
</dbReference>
<dbReference type="SMART" id="SM00866">
    <property type="entry name" value="UTRA"/>
    <property type="match status" value="1"/>
</dbReference>
<sequence length="236" mass="27675">MKVPKYQLIQNSLRQQIISGKFQNGDKFYTEAELTKLYNVSSITVIRAVNELVKDGYLIRQQGKGTFVSRSRKGRLVEFSDVEIFPIENEQVIVLACQKGNDTRILEKLNLDKNDYYYKIVRIRKADGIPFIYHNSYIPQRYIQTPDAPLEHFQSIYQRLKIDFNIHMFEEPFVETNEVSFPTPVEIAKGLEIDPNQPTILQNKLTTNSASGEIIEYTETYKHWKYYKFEISANNR</sequence>
<keyword evidence="3" id="KW-0804">Transcription</keyword>
<evidence type="ECO:0000256" key="1">
    <source>
        <dbReference type="ARBA" id="ARBA00023015"/>
    </source>
</evidence>
<dbReference type="Pfam" id="PF07702">
    <property type="entry name" value="UTRA"/>
    <property type="match status" value="1"/>
</dbReference>
<proteinExistence type="predicted"/>
<dbReference type="InterPro" id="IPR036390">
    <property type="entry name" value="WH_DNA-bd_sf"/>
</dbReference>
<dbReference type="OrthoDB" id="457376at2"/>
<dbReference type="InterPro" id="IPR011663">
    <property type="entry name" value="UTRA"/>
</dbReference>
<dbReference type="SUPFAM" id="SSF64288">
    <property type="entry name" value="Chorismate lyase-like"/>
    <property type="match status" value="1"/>
</dbReference>
<dbReference type="InterPro" id="IPR036388">
    <property type="entry name" value="WH-like_DNA-bd_sf"/>
</dbReference>
<dbReference type="Gene3D" id="1.10.10.10">
    <property type="entry name" value="Winged helix-like DNA-binding domain superfamily/Winged helix DNA-binding domain"/>
    <property type="match status" value="1"/>
</dbReference>
<dbReference type="GO" id="GO:0045892">
    <property type="term" value="P:negative regulation of DNA-templated transcription"/>
    <property type="evidence" value="ECO:0007669"/>
    <property type="project" value="TreeGrafter"/>
</dbReference>
<comment type="caution">
    <text evidence="5">The sequence shown here is derived from an EMBL/GenBank/DDBJ whole genome shotgun (WGS) entry which is preliminary data.</text>
</comment>
<dbReference type="PANTHER" id="PTHR44846">
    <property type="entry name" value="MANNOSYL-D-GLYCERATE TRANSPORT/METABOLISM SYSTEM REPRESSOR MNGR-RELATED"/>
    <property type="match status" value="1"/>
</dbReference>
<dbReference type="PROSITE" id="PS50949">
    <property type="entry name" value="HTH_GNTR"/>
    <property type="match status" value="1"/>
</dbReference>
<evidence type="ECO:0000256" key="2">
    <source>
        <dbReference type="ARBA" id="ARBA00023125"/>
    </source>
</evidence>
<reference evidence="5 6" key="1">
    <citation type="submission" date="2019-02" db="EMBL/GenBank/DDBJ databases">
        <title>First genome of the species Streptococcus parasuis.</title>
        <authorList>
            <person name="Stevens M.J.A."/>
            <person name="Stephan R."/>
        </authorList>
    </citation>
    <scope>NUCLEOTIDE SEQUENCE [LARGE SCALE GENOMIC DNA]</scope>
    <source>
        <strain evidence="5 6">4253</strain>
    </source>
</reference>
<dbReference type="EMBL" id="SHGT01000082">
    <property type="protein sequence ID" value="TAA07736.1"/>
    <property type="molecule type" value="Genomic_DNA"/>
</dbReference>
<evidence type="ECO:0000259" key="4">
    <source>
        <dbReference type="PROSITE" id="PS50949"/>
    </source>
</evidence>
<dbReference type="GO" id="GO:0003700">
    <property type="term" value="F:DNA-binding transcription factor activity"/>
    <property type="evidence" value="ECO:0007669"/>
    <property type="project" value="InterPro"/>
</dbReference>
<dbReference type="RefSeq" id="WP_130555631.1">
    <property type="nucleotide sequence ID" value="NZ_SHGT01000082.1"/>
</dbReference>
<dbReference type="InterPro" id="IPR028978">
    <property type="entry name" value="Chorismate_lyase_/UTRA_dom_sf"/>
</dbReference>
<dbReference type="Gene3D" id="3.40.1410.10">
    <property type="entry name" value="Chorismate lyase-like"/>
    <property type="match status" value="1"/>
</dbReference>
<keyword evidence="1" id="KW-0805">Transcription regulation</keyword>
<dbReference type="InterPro" id="IPR000524">
    <property type="entry name" value="Tscrpt_reg_HTH_GntR"/>
</dbReference>
<accession>A0A4Q8L018</accession>
<keyword evidence="2" id="KW-0238">DNA-binding</keyword>
<dbReference type="CDD" id="cd07377">
    <property type="entry name" value="WHTH_GntR"/>
    <property type="match status" value="1"/>
</dbReference>
<organism evidence="5 6">
    <name type="scientific">Streptococcus parasuis</name>
    <dbReference type="NCBI Taxonomy" id="1501662"/>
    <lineage>
        <taxon>Bacteria</taxon>
        <taxon>Bacillati</taxon>
        <taxon>Bacillota</taxon>
        <taxon>Bacilli</taxon>
        <taxon>Lactobacillales</taxon>
        <taxon>Streptococcaceae</taxon>
        <taxon>Streptococcus</taxon>
    </lineage>
</organism>
<gene>
    <name evidence="5" type="ORF">EXW74_09160</name>
</gene>
<evidence type="ECO:0000313" key="5">
    <source>
        <dbReference type="EMBL" id="TAA07736.1"/>
    </source>
</evidence>
<evidence type="ECO:0000256" key="3">
    <source>
        <dbReference type="ARBA" id="ARBA00023163"/>
    </source>
</evidence>
<dbReference type="PANTHER" id="PTHR44846:SF17">
    <property type="entry name" value="GNTR-FAMILY TRANSCRIPTIONAL REGULATOR"/>
    <property type="match status" value="1"/>
</dbReference>
<feature type="domain" description="HTH gntR-type" evidence="4">
    <location>
        <begin position="3"/>
        <end position="71"/>
    </location>
</feature>
<dbReference type="Pfam" id="PF00392">
    <property type="entry name" value="GntR"/>
    <property type="match status" value="1"/>
</dbReference>
<protein>
    <submittedName>
        <fullName evidence="5">GntR family transcriptional regulator</fullName>
    </submittedName>
</protein>
<dbReference type="SMART" id="SM00345">
    <property type="entry name" value="HTH_GNTR"/>
    <property type="match status" value="1"/>
</dbReference>
<dbReference type="SUPFAM" id="SSF46785">
    <property type="entry name" value="Winged helix' DNA-binding domain"/>
    <property type="match status" value="1"/>
</dbReference>
<dbReference type="InterPro" id="IPR050679">
    <property type="entry name" value="Bact_HTH_transcr_reg"/>
</dbReference>
<dbReference type="AlphaFoldDB" id="A0A4Q8L018"/>
<dbReference type="Proteomes" id="UP000291525">
    <property type="component" value="Unassembled WGS sequence"/>
</dbReference>